<evidence type="ECO:0000256" key="7">
    <source>
        <dbReference type="SAM" id="MobiDB-lite"/>
    </source>
</evidence>
<keyword evidence="5" id="KW-0804">Transcription</keyword>
<comment type="subcellular location">
    <subcellularLocation>
        <location evidence="1">Nucleus</location>
    </subcellularLocation>
</comment>
<dbReference type="GO" id="GO:0006384">
    <property type="term" value="P:transcription initiation at RNA polymerase III promoter"/>
    <property type="evidence" value="ECO:0007669"/>
    <property type="project" value="InterPro"/>
</dbReference>
<evidence type="ECO:0000256" key="4">
    <source>
        <dbReference type="ARBA" id="ARBA00022478"/>
    </source>
</evidence>
<dbReference type="InterPro" id="IPR038324">
    <property type="entry name" value="Rpb4/RPC9_sf"/>
</dbReference>
<dbReference type="AlphaFoldDB" id="A0A6A6JQM5"/>
<dbReference type="RefSeq" id="XP_033656489.1">
    <property type="nucleotide sequence ID" value="XM_033793890.1"/>
</dbReference>
<dbReference type="PANTHER" id="PTHR15561">
    <property type="entry name" value="CALCITONIN GENE-RELATED PEPTIDE-RECEPTOR COMPONENT PROTEIN"/>
    <property type="match status" value="1"/>
</dbReference>
<comment type="similarity">
    <text evidence="2">Belongs to the eukaryotic RPC9 RNA polymerase subunit family.</text>
</comment>
<dbReference type="GO" id="GO:0005666">
    <property type="term" value="C:RNA polymerase III complex"/>
    <property type="evidence" value="ECO:0007669"/>
    <property type="project" value="InterPro"/>
</dbReference>
<dbReference type="InterPro" id="IPR038846">
    <property type="entry name" value="RPC9"/>
</dbReference>
<dbReference type="Pfam" id="PF03874">
    <property type="entry name" value="RNA_pol_Rpb4"/>
    <property type="match status" value="1"/>
</dbReference>
<keyword evidence="6" id="KW-0539">Nucleus</keyword>
<reference evidence="8" key="1">
    <citation type="journal article" date="2020" name="Stud. Mycol.">
        <title>101 Dothideomycetes genomes: a test case for predicting lifestyles and emergence of pathogens.</title>
        <authorList>
            <person name="Haridas S."/>
            <person name="Albert R."/>
            <person name="Binder M."/>
            <person name="Bloem J."/>
            <person name="Labutti K."/>
            <person name="Salamov A."/>
            <person name="Andreopoulos B."/>
            <person name="Baker S."/>
            <person name="Barry K."/>
            <person name="Bills G."/>
            <person name="Bluhm B."/>
            <person name="Cannon C."/>
            <person name="Castanera R."/>
            <person name="Culley D."/>
            <person name="Daum C."/>
            <person name="Ezra D."/>
            <person name="Gonzalez J."/>
            <person name="Henrissat B."/>
            <person name="Kuo A."/>
            <person name="Liang C."/>
            <person name="Lipzen A."/>
            <person name="Lutzoni F."/>
            <person name="Magnuson J."/>
            <person name="Mondo S."/>
            <person name="Nolan M."/>
            <person name="Ohm R."/>
            <person name="Pangilinan J."/>
            <person name="Park H.-J."/>
            <person name="Ramirez L."/>
            <person name="Alfaro M."/>
            <person name="Sun H."/>
            <person name="Tritt A."/>
            <person name="Yoshinaga Y."/>
            <person name="Zwiers L.-H."/>
            <person name="Turgeon B."/>
            <person name="Goodwin S."/>
            <person name="Spatafora J."/>
            <person name="Crous P."/>
            <person name="Grigoriev I."/>
        </authorList>
    </citation>
    <scope>NUCLEOTIDE SEQUENCE</scope>
    <source>
        <strain evidence="8">CBS 379.55</strain>
    </source>
</reference>
<name>A0A6A6JQM5_WESOR</name>
<gene>
    <name evidence="8" type="ORF">EI97DRAFT_224177</name>
</gene>
<evidence type="ECO:0000256" key="2">
    <source>
        <dbReference type="ARBA" id="ARBA00006898"/>
    </source>
</evidence>
<accession>A0A6A6JQM5</accession>
<evidence type="ECO:0000313" key="9">
    <source>
        <dbReference type="Proteomes" id="UP000800097"/>
    </source>
</evidence>
<evidence type="ECO:0000313" key="8">
    <source>
        <dbReference type="EMBL" id="KAF2278950.1"/>
    </source>
</evidence>
<sequence length="196" mass="22358">MPCRTNSRKPLKSNRRTPGLQITNPQSALLSNHEVLLHLQEQEAEYTGTDGTGRKREKPAGLKDCLRDTLEYLSAHDHNCTLASPTQKHPSRPTTLYKGPHSLFRALAPHYRLNKAEFLQLYNLRPTTEVELQVVLEEYHTRFTDAQLAHMLEVIRQVFEEDESSIPDGVEDLHMEKVANKLEGAGATRRVKRRAV</sequence>
<proteinExistence type="inferred from homology"/>
<keyword evidence="4" id="KW-0240">DNA-directed RNA polymerase</keyword>
<dbReference type="PANTHER" id="PTHR15561:SF0">
    <property type="entry name" value="DNA-DIRECTED RNA POLYMERASE III SUBUNIT RPC9"/>
    <property type="match status" value="1"/>
</dbReference>
<dbReference type="SUPFAM" id="SSF47819">
    <property type="entry name" value="HRDC-like"/>
    <property type="match status" value="1"/>
</dbReference>
<evidence type="ECO:0000256" key="1">
    <source>
        <dbReference type="ARBA" id="ARBA00004123"/>
    </source>
</evidence>
<dbReference type="InterPro" id="IPR010997">
    <property type="entry name" value="HRDC-like_sf"/>
</dbReference>
<protein>
    <recommendedName>
        <fullName evidence="3">DNA-directed RNA polymerase III subunit RPC9</fullName>
    </recommendedName>
</protein>
<dbReference type="Proteomes" id="UP000800097">
    <property type="component" value="Unassembled WGS sequence"/>
</dbReference>
<dbReference type="Gene3D" id="1.20.1250.40">
    <property type="match status" value="1"/>
</dbReference>
<evidence type="ECO:0000256" key="5">
    <source>
        <dbReference type="ARBA" id="ARBA00023163"/>
    </source>
</evidence>
<feature type="region of interest" description="Disordered" evidence="7">
    <location>
        <begin position="1"/>
        <end position="22"/>
    </location>
</feature>
<dbReference type="OrthoDB" id="1746530at2759"/>
<dbReference type="GO" id="GO:0000166">
    <property type="term" value="F:nucleotide binding"/>
    <property type="evidence" value="ECO:0007669"/>
    <property type="project" value="InterPro"/>
</dbReference>
<organism evidence="8 9">
    <name type="scientific">Westerdykella ornata</name>
    <dbReference type="NCBI Taxonomy" id="318751"/>
    <lineage>
        <taxon>Eukaryota</taxon>
        <taxon>Fungi</taxon>
        <taxon>Dikarya</taxon>
        <taxon>Ascomycota</taxon>
        <taxon>Pezizomycotina</taxon>
        <taxon>Dothideomycetes</taxon>
        <taxon>Pleosporomycetidae</taxon>
        <taxon>Pleosporales</taxon>
        <taxon>Sporormiaceae</taxon>
        <taxon>Westerdykella</taxon>
    </lineage>
</organism>
<feature type="compositionally biased region" description="Basic residues" evidence="7">
    <location>
        <begin position="1"/>
        <end position="15"/>
    </location>
</feature>
<dbReference type="InterPro" id="IPR005574">
    <property type="entry name" value="Rpb4/RPC9"/>
</dbReference>
<evidence type="ECO:0000256" key="3">
    <source>
        <dbReference type="ARBA" id="ARBA00016672"/>
    </source>
</evidence>
<dbReference type="EMBL" id="ML986487">
    <property type="protein sequence ID" value="KAF2278950.1"/>
    <property type="molecule type" value="Genomic_DNA"/>
</dbReference>
<evidence type="ECO:0000256" key="6">
    <source>
        <dbReference type="ARBA" id="ARBA00023242"/>
    </source>
</evidence>
<keyword evidence="9" id="KW-1185">Reference proteome</keyword>
<dbReference type="GeneID" id="54547065"/>